<proteinExistence type="predicted"/>
<protein>
    <submittedName>
        <fullName evidence="1">Uncharacterized protein</fullName>
    </submittedName>
</protein>
<keyword evidence="2" id="KW-1185">Reference proteome</keyword>
<dbReference type="AlphaFoldDB" id="A0A2A6ZDF4"/>
<evidence type="ECO:0000313" key="1">
    <source>
        <dbReference type="EMBL" id="PDX59399.1"/>
    </source>
</evidence>
<dbReference type="Proteomes" id="UP000220752">
    <property type="component" value="Unassembled WGS sequence"/>
</dbReference>
<organism evidence="1 2">
    <name type="scientific">Faecalibacterium langellae</name>
    <dbReference type="NCBI Taxonomy" id="3435293"/>
    <lineage>
        <taxon>Bacteria</taxon>
        <taxon>Bacillati</taxon>
        <taxon>Bacillota</taxon>
        <taxon>Clostridia</taxon>
        <taxon>Eubacteriales</taxon>
        <taxon>Oscillospiraceae</taxon>
        <taxon>Faecalibacterium</taxon>
    </lineage>
</organism>
<name>A0A2A6ZDF4_9FIRM</name>
<reference evidence="1 2" key="1">
    <citation type="journal article" date="2017" name="Front. Microbiol.">
        <title>New Insights into the Diversity of the Genus Faecalibacterium.</title>
        <authorList>
            <person name="Benevides L."/>
            <person name="Burman S."/>
            <person name="Martin R."/>
            <person name="Robert V."/>
            <person name="Thomas M."/>
            <person name="Miquel S."/>
            <person name="Chain F."/>
            <person name="Sokol H."/>
            <person name="Bermudez-Humaran L.G."/>
            <person name="Morrison M."/>
            <person name="Langella P."/>
            <person name="Azevedo V.A."/>
            <person name="Chatel J.M."/>
            <person name="Soares S."/>
        </authorList>
    </citation>
    <scope>NUCLEOTIDE SEQUENCE [LARGE SCALE GENOMIC DNA]</scope>
    <source>
        <strain evidence="2">CNCM I-4540</strain>
    </source>
</reference>
<dbReference type="EMBL" id="NMTQ01000016">
    <property type="protein sequence ID" value="PDX59399.1"/>
    <property type="molecule type" value="Genomic_DNA"/>
</dbReference>
<gene>
    <name evidence="1" type="ORF">CGS46_03060</name>
</gene>
<sequence length="248" mass="28163">MCVLLNDLHFLRHALCERPRPLSLTFVRQLPQRGEPLAKPKTLPYCQGLSLWERWHGVSRDGEGKPASKRQIYEKALVFQGENLERREPVKFKLQGTRGTTLFAAPLGTAALHDRLFAANRCPCNGGHPSEPTCVFSPAAQGPVTEALCTRLAPPGGSLYAEEIRFFPVNAFVLFSKWTKFSMIRGQCQAIWLILKMKQFHKIRGRIFLNCARVDSMHFSVDSCQTNARGELRVYDRIKDRTEEVHPT</sequence>
<accession>A0A2A6ZDF4</accession>
<evidence type="ECO:0000313" key="2">
    <source>
        <dbReference type="Proteomes" id="UP000220752"/>
    </source>
</evidence>
<comment type="caution">
    <text evidence="1">The sequence shown here is derived from an EMBL/GenBank/DDBJ whole genome shotgun (WGS) entry which is preliminary data.</text>
</comment>